<gene>
    <name evidence="2" type="ORF">PROFUN_09355</name>
</gene>
<evidence type="ECO:0000313" key="3">
    <source>
        <dbReference type="Proteomes" id="UP000241769"/>
    </source>
</evidence>
<dbReference type="InParanoid" id="A0A2P6NGX1"/>
<reference evidence="2 3" key="1">
    <citation type="journal article" date="2018" name="Genome Biol. Evol.">
        <title>Multiple Roots of Fruiting Body Formation in Amoebozoa.</title>
        <authorList>
            <person name="Hillmann F."/>
            <person name="Forbes G."/>
            <person name="Novohradska S."/>
            <person name="Ferling I."/>
            <person name="Riege K."/>
            <person name="Groth M."/>
            <person name="Westermann M."/>
            <person name="Marz M."/>
            <person name="Spaller T."/>
            <person name="Winckler T."/>
            <person name="Schaap P."/>
            <person name="Glockner G."/>
        </authorList>
    </citation>
    <scope>NUCLEOTIDE SEQUENCE [LARGE SCALE GENOMIC DNA]</scope>
    <source>
        <strain evidence="2 3">Jena</strain>
    </source>
</reference>
<keyword evidence="3" id="KW-1185">Reference proteome</keyword>
<protein>
    <submittedName>
        <fullName evidence="2">Uncharacterized protein</fullName>
    </submittedName>
</protein>
<name>A0A2P6NGX1_9EUKA</name>
<feature type="region of interest" description="Disordered" evidence="1">
    <location>
        <begin position="18"/>
        <end position="38"/>
    </location>
</feature>
<feature type="region of interest" description="Disordered" evidence="1">
    <location>
        <begin position="265"/>
        <end position="330"/>
    </location>
</feature>
<proteinExistence type="predicted"/>
<feature type="compositionally biased region" description="Basic and acidic residues" evidence="1">
    <location>
        <begin position="265"/>
        <end position="292"/>
    </location>
</feature>
<evidence type="ECO:0000313" key="2">
    <source>
        <dbReference type="EMBL" id="PRP83191.1"/>
    </source>
</evidence>
<dbReference type="AlphaFoldDB" id="A0A2P6NGX1"/>
<dbReference type="Proteomes" id="UP000241769">
    <property type="component" value="Unassembled WGS sequence"/>
</dbReference>
<comment type="caution">
    <text evidence="2">The sequence shown here is derived from an EMBL/GenBank/DDBJ whole genome shotgun (WGS) entry which is preliminary data.</text>
</comment>
<sequence>MTEITGTDDDVVPLELPSLNQHPDEDIYTGPEAGTYTEATAGGFETENYAELQPEKSATNKKSFPDLLSDYSITVDGHLLLDYENVLHRFQSRKRNASHYKLNMKDEVERNGKRYIPLRDMMRFFESNGFSEKAIFEEWRLQMVEQNLLGKVTKLQKKRKRNETYDVSHLGLMSSCDCHTSVLVPQKKRLGVKPLGQMADQHYARAKATQIVDTLSSLLSNLNQKLEDVTYYKAISDPEWFRGVLYRFYEYAPRCVQILRDTLSRKLPPDHGQRKGNKWPKDKQMEANHLDKNGMLPPEGHQQMWNTEDVDLMQSEEDHNFTEDLDTSIQ</sequence>
<organism evidence="2 3">
    <name type="scientific">Planoprotostelium fungivorum</name>
    <dbReference type="NCBI Taxonomy" id="1890364"/>
    <lineage>
        <taxon>Eukaryota</taxon>
        <taxon>Amoebozoa</taxon>
        <taxon>Evosea</taxon>
        <taxon>Variosea</taxon>
        <taxon>Cavosteliida</taxon>
        <taxon>Cavosteliaceae</taxon>
        <taxon>Planoprotostelium</taxon>
    </lineage>
</organism>
<accession>A0A2P6NGX1</accession>
<evidence type="ECO:0000256" key="1">
    <source>
        <dbReference type="SAM" id="MobiDB-lite"/>
    </source>
</evidence>
<dbReference type="EMBL" id="MDYQ01000087">
    <property type="protein sequence ID" value="PRP83191.1"/>
    <property type="molecule type" value="Genomic_DNA"/>
</dbReference>